<accession>A3LTG3</accession>
<keyword evidence="3" id="KW-1185">Reference proteome</keyword>
<protein>
    <submittedName>
        <fullName evidence="2">Uncharacterized protein</fullName>
    </submittedName>
</protein>
<dbReference type="InParanoid" id="A3LTG3"/>
<dbReference type="eggNOG" id="ENOG502QW4R">
    <property type="taxonomic scope" value="Eukaryota"/>
</dbReference>
<evidence type="ECO:0000313" key="2">
    <source>
        <dbReference type="EMBL" id="ABN66067.2"/>
    </source>
</evidence>
<proteinExistence type="predicted"/>
<dbReference type="KEGG" id="pic:PICST_31397"/>
<feature type="compositionally biased region" description="Low complexity" evidence="1">
    <location>
        <begin position="198"/>
        <end position="212"/>
    </location>
</feature>
<dbReference type="FunCoup" id="A3LTG3">
    <property type="interactions" value="26"/>
</dbReference>
<dbReference type="AlphaFoldDB" id="A3LTG3"/>
<feature type="region of interest" description="Disordered" evidence="1">
    <location>
        <begin position="1"/>
        <end position="22"/>
    </location>
</feature>
<dbReference type="Proteomes" id="UP000002258">
    <property type="component" value="Chromosome 4"/>
</dbReference>
<feature type="region of interest" description="Disordered" evidence="1">
    <location>
        <begin position="182"/>
        <end position="212"/>
    </location>
</feature>
<evidence type="ECO:0000313" key="3">
    <source>
        <dbReference type="Proteomes" id="UP000002258"/>
    </source>
</evidence>
<evidence type="ECO:0000256" key="1">
    <source>
        <dbReference type="SAM" id="MobiDB-lite"/>
    </source>
</evidence>
<reference evidence="2 3" key="1">
    <citation type="journal article" date="2007" name="Nat. Biotechnol.">
        <title>Genome sequence of the lignocellulose-bioconverting and xylose-fermenting yeast Pichia stipitis.</title>
        <authorList>
            <person name="Jeffries T.W."/>
            <person name="Grigoriev I.V."/>
            <person name="Grimwood J."/>
            <person name="Laplaza J.M."/>
            <person name="Aerts A."/>
            <person name="Salamov A."/>
            <person name="Schmutz J."/>
            <person name="Lindquist E."/>
            <person name="Dehal P."/>
            <person name="Shapiro H."/>
            <person name="Jin Y.S."/>
            <person name="Passoth V."/>
            <person name="Richardson P.M."/>
        </authorList>
    </citation>
    <scope>NUCLEOTIDE SEQUENCE [LARGE SCALE GENOMIC DNA]</scope>
    <source>
        <strain evidence="3">ATCC 58785 / CBS 6054 / NBRC 10063 / NRRL Y-11545</strain>
    </source>
</reference>
<sequence>MAKPDQASPSPAGCRTLSEDPSKTHTIVARNANDTSTHNSAGDTNVTMSYTSSNMNHDMPNASINNASTIASNAIGTTKSISNNVTITGNNSSITNLTTNFNSNGGITSFPRSDVIRSTNLSLSRMNSTQELLTKLPLKDKSIAMNSNLSNNCSLTSFPKLNSSVPTMLKHQPSKLDLIDDTTLTSLPFPPPPKMRNRSSTSSSNTLSTQRTLGGLGIALPGEEKENLLNDVAKPSLSAESNPSITNDRNEANTVFSEQFDINSIVALAKCEFEDEYEEYDYDEDESQDPIVLVEDYMYSRNVAETSLLSSPMSASVSFPQEQARINKKKSLATFKQRINSATLHRPPDIAAIDVDLDVDIGFKTETTSMSGASSLAPGSNELAKRATNKRAISNDNTIVKPNAARTENLEEIFGKIPGSDLLKYCDLCEKPLYEISSIINNNKKFKASSNSTAKINRLYTEFICWECVETYEDFFNELYENELAIDSSPQESANVRLLEIFRSIQTKYDQQRPYISKSANFSFLNPARKLSGKSSTFSEGLMNQLDYLRNAAEETPKKPPIDLDWIKNLQYKIRWWRSSTSPTNK</sequence>
<dbReference type="EMBL" id="CP000498">
    <property type="protein sequence ID" value="ABN66067.2"/>
    <property type="molecule type" value="Genomic_DNA"/>
</dbReference>
<dbReference type="OrthoDB" id="4076003at2759"/>
<gene>
    <name evidence="2" type="ORF">PICST_31397</name>
</gene>
<name>A3LTG3_PICST</name>
<dbReference type="GeneID" id="4838745"/>
<dbReference type="RefSeq" id="XP_001384096.2">
    <property type="nucleotide sequence ID" value="XM_001384059.1"/>
</dbReference>
<dbReference type="HOGENOM" id="CLU_465474_0_0_1"/>
<organism evidence="2 3">
    <name type="scientific">Scheffersomyces stipitis (strain ATCC 58785 / CBS 6054 / NBRC 10063 / NRRL Y-11545)</name>
    <name type="common">Yeast</name>
    <name type="synonym">Pichia stipitis</name>
    <dbReference type="NCBI Taxonomy" id="322104"/>
    <lineage>
        <taxon>Eukaryota</taxon>
        <taxon>Fungi</taxon>
        <taxon>Dikarya</taxon>
        <taxon>Ascomycota</taxon>
        <taxon>Saccharomycotina</taxon>
        <taxon>Pichiomycetes</taxon>
        <taxon>Debaryomycetaceae</taxon>
        <taxon>Scheffersomyces</taxon>
    </lineage>
</organism>